<dbReference type="PANTHER" id="PTHR13812">
    <property type="entry name" value="KETIMINE REDUCTASE MU-CRYSTALLIN"/>
    <property type="match status" value="1"/>
</dbReference>
<dbReference type="InterPro" id="IPR003462">
    <property type="entry name" value="ODC_Mu_crystall"/>
</dbReference>
<dbReference type="AlphaFoldDB" id="A0AAV8E0N5"/>
<keyword evidence="3" id="KW-1185">Reference proteome</keyword>
<dbReference type="InterPro" id="IPR023401">
    <property type="entry name" value="ODC_N"/>
</dbReference>
<proteinExistence type="inferred from homology"/>
<protein>
    <submittedName>
        <fullName evidence="2">Delta(1)-pyrroline-2-carboxylate reductase</fullName>
    </submittedName>
</protein>
<dbReference type="PANTHER" id="PTHR13812:SF19">
    <property type="entry name" value="KETIMINE REDUCTASE MU-CRYSTALLIN"/>
    <property type="match status" value="1"/>
</dbReference>
<dbReference type="GO" id="GO:0005737">
    <property type="term" value="C:cytoplasm"/>
    <property type="evidence" value="ECO:0007669"/>
    <property type="project" value="TreeGrafter"/>
</dbReference>
<gene>
    <name evidence="2" type="ORF">LUZ62_057967</name>
</gene>
<dbReference type="Gene3D" id="3.30.1780.10">
    <property type="entry name" value="ornithine cyclodeaminase, domain 1"/>
    <property type="match status" value="1"/>
</dbReference>
<comment type="caution">
    <text evidence="2">The sequence shown here is derived from an EMBL/GenBank/DDBJ whole genome shotgun (WGS) entry which is preliminary data.</text>
</comment>
<dbReference type="SUPFAM" id="SSF51735">
    <property type="entry name" value="NAD(P)-binding Rossmann-fold domains"/>
    <property type="match status" value="1"/>
</dbReference>
<evidence type="ECO:0000313" key="2">
    <source>
        <dbReference type="EMBL" id="KAJ4773710.1"/>
    </source>
</evidence>
<dbReference type="Pfam" id="PF02423">
    <property type="entry name" value="OCD_Mu_crystall"/>
    <property type="match status" value="1"/>
</dbReference>
<sequence length="350" mass="37793">MASQPPPFPSNQSFVHLDSLSLNMLLSPDRLMPHLLAYLPTLGPSIYSVPGLFYKLPSPSSTTTTSSTAAESSTTTSPNSLSLKTCCSTNPSFPYLSVRMKTEFPSNSSFLPPLPGMHCVVSLFHSLTGVPLASLNGASLAYLRLSALSGLASDLLSLPSSTTLLIIGSCEYAHLVTAHRTARPSINRIIVYNPNFSKAQDFVCELCLREPESSTVIFDYAKDLDQVIGMADIVCCAAYRTTNVPIVKGKLLKAGAHLDLVGSLTYEMKECDDDVFSRGRAFVEEIAMNEAGKFVDFAGTLTELAGGKMQGRKTYDDVTLFKAVGSARFDLLVAQFAYESHIKLSNFALV</sequence>
<evidence type="ECO:0000256" key="1">
    <source>
        <dbReference type="ARBA" id="ARBA00008903"/>
    </source>
</evidence>
<dbReference type="Gene3D" id="3.40.50.720">
    <property type="entry name" value="NAD(P)-binding Rossmann-like Domain"/>
    <property type="match status" value="1"/>
</dbReference>
<evidence type="ECO:0000313" key="3">
    <source>
        <dbReference type="Proteomes" id="UP001140206"/>
    </source>
</evidence>
<name>A0AAV8E0N5_9POAL</name>
<accession>A0AAV8E0N5</accession>
<organism evidence="2 3">
    <name type="scientific">Rhynchospora pubera</name>
    <dbReference type="NCBI Taxonomy" id="906938"/>
    <lineage>
        <taxon>Eukaryota</taxon>
        <taxon>Viridiplantae</taxon>
        <taxon>Streptophyta</taxon>
        <taxon>Embryophyta</taxon>
        <taxon>Tracheophyta</taxon>
        <taxon>Spermatophyta</taxon>
        <taxon>Magnoliopsida</taxon>
        <taxon>Liliopsida</taxon>
        <taxon>Poales</taxon>
        <taxon>Cyperaceae</taxon>
        <taxon>Cyperoideae</taxon>
        <taxon>Rhynchosporeae</taxon>
        <taxon>Rhynchospora</taxon>
    </lineage>
</organism>
<dbReference type="Proteomes" id="UP001140206">
    <property type="component" value="Chromosome 3"/>
</dbReference>
<dbReference type="EMBL" id="JAMFTS010000003">
    <property type="protein sequence ID" value="KAJ4773710.1"/>
    <property type="molecule type" value="Genomic_DNA"/>
</dbReference>
<dbReference type="InterPro" id="IPR036291">
    <property type="entry name" value="NAD(P)-bd_dom_sf"/>
</dbReference>
<reference evidence="2" key="1">
    <citation type="submission" date="2022-08" db="EMBL/GenBank/DDBJ databases">
        <authorList>
            <person name="Marques A."/>
        </authorList>
    </citation>
    <scope>NUCLEOTIDE SEQUENCE</scope>
    <source>
        <strain evidence="2">RhyPub2mFocal</strain>
        <tissue evidence="2">Leaves</tissue>
    </source>
</reference>
<comment type="similarity">
    <text evidence="1">Belongs to the ornithine cyclodeaminase/mu-crystallin family.</text>
</comment>